<dbReference type="Gene3D" id="3.40.630.50">
    <property type="entry name" value="AF0625-like"/>
    <property type="match status" value="1"/>
</dbReference>
<comment type="subunit">
    <text evidence="4">Monomer.</text>
</comment>
<dbReference type="EC" id="3.1.1.96" evidence="4"/>
<dbReference type="Pfam" id="PF04414">
    <property type="entry name" value="tRNA_deacylase"/>
    <property type="match status" value="1"/>
</dbReference>
<comment type="cofactor">
    <cofactor evidence="4">
        <name>Zn(2+)</name>
        <dbReference type="ChEBI" id="CHEBI:29105"/>
    </cofactor>
    <text evidence="4">Binds 2 Zn(2+) ions per subunit.</text>
</comment>
<dbReference type="PIRSF" id="PIRSF016210">
    <property type="entry name" value="UCP016210"/>
    <property type="match status" value="1"/>
</dbReference>
<keyword evidence="2 4" id="KW-0378">Hydrolase</keyword>
<dbReference type="InterPro" id="IPR007508">
    <property type="entry name" value="DtdA"/>
</dbReference>
<dbReference type="SUPFAM" id="SSF142535">
    <property type="entry name" value="AF0625-like"/>
    <property type="match status" value="1"/>
</dbReference>
<dbReference type="PANTHER" id="PTHR34667">
    <property type="entry name" value="D-AMINOACYL-TRNA DEACYLASE"/>
    <property type="match status" value="1"/>
</dbReference>
<comment type="function">
    <text evidence="4">D-aminoacyl-tRNA deacylase with broad substrate specificity. By recycling D-aminoacyl-tRNA to D-amino acids and free tRNA molecules, this enzyme counteracts the toxicity associated with the formation of D-aminoacyl-tRNA entities in vivo.</text>
</comment>
<gene>
    <name evidence="4" type="primary">dtdA</name>
    <name evidence="5" type="ORF">HA332_00780</name>
</gene>
<dbReference type="PANTHER" id="PTHR34667:SF1">
    <property type="entry name" value="D-AMINOACYL-TRNA DEACYLASE"/>
    <property type="match status" value="1"/>
</dbReference>
<protein>
    <recommendedName>
        <fullName evidence="4">D-aminoacyl-tRNA deacylase</fullName>
        <ecNumber evidence="4">3.1.1.96</ecNumber>
    </recommendedName>
</protein>
<dbReference type="EMBL" id="DUJO01000003">
    <property type="protein sequence ID" value="HII72954.1"/>
    <property type="molecule type" value="Genomic_DNA"/>
</dbReference>
<evidence type="ECO:0000256" key="2">
    <source>
        <dbReference type="ARBA" id="ARBA00022801"/>
    </source>
</evidence>
<evidence type="ECO:0000313" key="6">
    <source>
        <dbReference type="Proteomes" id="UP000646844"/>
    </source>
</evidence>
<dbReference type="GeneID" id="1460193"/>
<comment type="catalytic activity">
    <reaction evidence="4">
        <text>glycyl-tRNA(Ala) + H2O = tRNA(Ala) + glycine + H(+)</text>
        <dbReference type="Rhea" id="RHEA:53744"/>
        <dbReference type="Rhea" id="RHEA-COMP:9657"/>
        <dbReference type="Rhea" id="RHEA-COMP:13640"/>
        <dbReference type="ChEBI" id="CHEBI:15377"/>
        <dbReference type="ChEBI" id="CHEBI:15378"/>
        <dbReference type="ChEBI" id="CHEBI:57305"/>
        <dbReference type="ChEBI" id="CHEBI:78442"/>
        <dbReference type="ChEBI" id="CHEBI:78522"/>
        <dbReference type="EC" id="3.1.1.96"/>
    </reaction>
</comment>
<organism evidence="5 6">
    <name type="scientific">Sulfurisphaera tokodaii</name>
    <dbReference type="NCBI Taxonomy" id="111955"/>
    <lineage>
        <taxon>Archaea</taxon>
        <taxon>Thermoproteota</taxon>
        <taxon>Thermoprotei</taxon>
        <taxon>Sulfolobales</taxon>
        <taxon>Sulfolobaceae</taxon>
        <taxon>Sulfurisphaera</taxon>
    </lineage>
</organism>
<reference evidence="5" key="1">
    <citation type="journal article" date="2020" name="bioRxiv">
        <title>A rank-normalized archaeal taxonomy based on genome phylogeny resolves widespread incomplete and uneven classifications.</title>
        <authorList>
            <person name="Rinke C."/>
            <person name="Chuvochina M."/>
            <person name="Mussig A.J."/>
            <person name="Chaumeil P.-A."/>
            <person name="Waite D.W."/>
            <person name="Whitman W.B."/>
            <person name="Parks D.H."/>
            <person name="Hugenholtz P."/>
        </authorList>
    </citation>
    <scope>NUCLEOTIDE SEQUENCE</scope>
    <source>
        <strain evidence="5">UBA8838</strain>
    </source>
</reference>
<dbReference type="InterPro" id="IPR018033">
    <property type="entry name" value="Deacylase_DtdA_archaea"/>
</dbReference>
<dbReference type="NCBIfam" id="NF003070">
    <property type="entry name" value="PRK03995.1-1"/>
    <property type="match status" value="1"/>
</dbReference>
<dbReference type="AlphaFoldDB" id="A0A832TBJ4"/>
<evidence type="ECO:0000313" key="5">
    <source>
        <dbReference type="EMBL" id="HII72954.1"/>
    </source>
</evidence>
<evidence type="ECO:0000256" key="1">
    <source>
        <dbReference type="ARBA" id="ARBA00022723"/>
    </source>
</evidence>
<evidence type="ECO:0000256" key="3">
    <source>
        <dbReference type="ARBA" id="ARBA00022833"/>
    </source>
</evidence>
<comment type="similarity">
    <text evidence="4">Belongs to the DtdA deacylase family.</text>
</comment>
<dbReference type="OMA" id="CYEATHH"/>
<dbReference type="RefSeq" id="WP_010980200.1">
    <property type="nucleotide sequence ID" value="NZ_BAABQO010000001.1"/>
</dbReference>
<keyword evidence="3 4" id="KW-0862">Zinc</keyword>
<dbReference type="GO" id="GO:0008270">
    <property type="term" value="F:zinc ion binding"/>
    <property type="evidence" value="ECO:0007669"/>
    <property type="project" value="UniProtKB-UniRule"/>
</dbReference>
<comment type="catalytic activity">
    <reaction evidence="4">
        <text>a D-aminoacyl-tRNA + H2O = a tRNA + a D-alpha-amino acid + H(+)</text>
        <dbReference type="Rhea" id="RHEA:13953"/>
        <dbReference type="Rhea" id="RHEA-COMP:10123"/>
        <dbReference type="Rhea" id="RHEA-COMP:10124"/>
        <dbReference type="ChEBI" id="CHEBI:15377"/>
        <dbReference type="ChEBI" id="CHEBI:15378"/>
        <dbReference type="ChEBI" id="CHEBI:59871"/>
        <dbReference type="ChEBI" id="CHEBI:78442"/>
        <dbReference type="ChEBI" id="CHEBI:79333"/>
        <dbReference type="EC" id="3.1.1.96"/>
    </reaction>
</comment>
<dbReference type="HAMAP" id="MF_00562">
    <property type="entry name" value="Deacylase_DtdA"/>
    <property type="match status" value="1"/>
</dbReference>
<name>A0A832TBJ4_9CREN</name>
<evidence type="ECO:0000256" key="4">
    <source>
        <dbReference type="HAMAP-Rule" id="MF_00562"/>
    </source>
</evidence>
<sequence length="237" mass="27213">MDIRIIYSIQDAVGKTIKELGYKFEEINEDIIDFRYEKGDVIVVFSRHESSSKIPSLTVHYPGNPIDKTMGGEPKKLGIAFPSLLTSIYREIRKINIDIEKAIEATHHGPTYQHIPIIFVEIGSSKEYWENKELVKTLIEATLRGIDKYKDIECENKIVGFGGTHYTPYFSLLAEKSCVGHIISKYYLAELSNEVILQTVNNTIEKIDTVMFDNVNSKIREKIVNLLATYKLNFKFR</sequence>
<dbReference type="GO" id="GO:0019478">
    <property type="term" value="P:D-amino acid catabolic process"/>
    <property type="evidence" value="ECO:0007669"/>
    <property type="project" value="UniProtKB-UniRule"/>
</dbReference>
<proteinExistence type="inferred from homology"/>
<accession>A0A832TBJ4</accession>
<dbReference type="Proteomes" id="UP000646844">
    <property type="component" value="Unassembled WGS sequence"/>
</dbReference>
<keyword evidence="1 4" id="KW-0479">Metal-binding</keyword>
<dbReference type="GO" id="GO:0051499">
    <property type="term" value="F:D-aminoacyl-tRNA deacylase activity"/>
    <property type="evidence" value="ECO:0007669"/>
    <property type="project" value="UniProtKB-UniRule"/>
</dbReference>
<dbReference type="SMR" id="A0A832TBJ4"/>
<comment type="caution">
    <text evidence="5">The sequence shown here is derived from an EMBL/GenBank/DDBJ whole genome shotgun (WGS) entry which is preliminary data.</text>
</comment>
<dbReference type="Gene3D" id="3.40.50.10700">
    <property type="entry name" value="AF0625-like"/>
    <property type="match status" value="1"/>
</dbReference>